<name>A0A812LXW7_9DINO</name>
<dbReference type="InterPro" id="IPR005822">
    <property type="entry name" value="Ribosomal_uL13"/>
</dbReference>
<dbReference type="InterPro" id="IPR005755">
    <property type="entry name" value="Ribosomal_uL13_euk/arc"/>
</dbReference>
<dbReference type="OrthoDB" id="1882297at2759"/>
<accession>A0A812LXW7</accession>
<dbReference type="HAMAP" id="MF_01366">
    <property type="entry name" value="Ribosomal_uL13"/>
    <property type="match status" value="1"/>
</dbReference>
<sequence>MSFSPQIVVDCRGHLLGRLASVLAKELLNGQHVVCVRAEDINISGSLYRNKLKYAAFKRKHMNTNPRQGPFHYRAPSKILWRTIRGMVPHKTARGAAALDRLKTFEGIPHPYDRKKRMVVPSCLKVLRLRPERRFCRLGDLSKEVGWKHGALIERLESQRKVKSEAFHKKKTATLRAKNEAKKAVKLPADQMKVLEDAGYACVSLLSSIVASRVGSSDWSAGLGVKASAFEDVLLAAGGLLSHMPEGAKDVEDIGRRRKSDTLNTSPRHVVCVRAEDINISGSLYRNKLKYAAFKRNTNPRQGPFHYRAPSKILWRTIRGMVPWTRRLSPSVNQVPHKTARGAAALDRRGRFMRWQEVPSCLKVLRLRPERRFCRLGDLSKEVGWKHGALIERLESQRKVKSEAFYKKKTATLRAKNEAGFSEVF</sequence>
<proteinExistence type="inferred from homology"/>
<evidence type="ECO:0000313" key="5">
    <source>
        <dbReference type="Proteomes" id="UP000604046"/>
    </source>
</evidence>
<evidence type="ECO:0008006" key="6">
    <source>
        <dbReference type="Google" id="ProtNLM"/>
    </source>
</evidence>
<keyword evidence="5" id="KW-1185">Reference proteome</keyword>
<dbReference type="Pfam" id="PF00572">
    <property type="entry name" value="Ribosomal_L13"/>
    <property type="match status" value="2"/>
</dbReference>
<dbReference type="GO" id="GO:0006412">
    <property type="term" value="P:translation"/>
    <property type="evidence" value="ECO:0007669"/>
    <property type="project" value="InterPro"/>
</dbReference>
<dbReference type="FunFam" id="3.90.1180.10:FF:000002">
    <property type="entry name" value="60S ribosomal protein L16"/>
    <property type="match status" value="1"/>
</dbReference>
<dbReference type="Gene3D" id="6.10.250.3250">
    <property type="match status" value="2"/>
</dbReference>
<dbReference type="GO" id="GO:0003729">
    <property type="term" value="F:mRNA binding"/>
    <property type="evidence" value="ECO:0007669"/>
    <property type="project" value="TreeGrafter"/>
</dbReference>
<dbReference type="InterPro" id="IPR036899">
    <property type="entry name" value="Ribosomal_uL13_sf"/>
</dbReference>
<keyword evidence="3" id="KW-0687">Ribonucleoprotein</keyword>
<reference evidence="4" key="1">
    <citation type="submission" date="2021-02" db="EMBL/GenBank/DDBJ databases">
        <authorList>
            <person name="Dougan E. K."/>
            <person name="Rhodes N."/>
            <person name="Thang M."/>
            <person name="Chan C."/>
        </authorList>
    </citation>
    <scope>NUCLEOTIDE SEQUENCE</scope>
</reference>
<dbReference type="AlphaFoldDB" id="A0A812LXW7"/>
<comment type="similarity">
    <text evidence="1">Belongs to the universal ribosomal protein uL13 family.</text>
</comment>
<dbReference type="GO" id="GO:0003735">
    <property type="term" value="F:structural constituent of ribosome"/>
    <property type="evidence" value="ECO:0007669"/>
    <property type="project" value="InterPro"/>
</dbReference>
<dbReference type="EMBL" id="CAJNDS010001269">
    <property type="protein sequence ID" value="CAE7253807.1"/>
    <property type="molecule type" value="Genomic_DNA"/>
</dbReference>
<dbReference type="GO" id="GO:0022625">
    <property type="term" value="C:cytosolic large ribosomal subunit"/>
    <property type="evidence" value="ECO:0007669"/>
    <property type="project" value="TreeGrafter"/>
</dbReference>
<dbReference type="CDD" id="cd00392">
    <property type="entry name" value="Ribosomal_L13"/>
    <property type="match status" value="1"/>
</dbReference>
<evidence type="ECO:0000256" key="2">
    <source>
        <dbReference type="ARBA" id="ARBA00022980"/>
    </source>
</evidence>
<protein>
    <recommendedName>
        <fullName evidence="6">60S ribosomal protein L13a</fullName>
    </recommendedName>
</protein>
<dbReference type="NCBIfam" id="TIGR01077">
    <property type="entry name" value="L13_A_E"/>
    <property type="match status" value="1"/>
</dbReference>
<keyword evidence="2" id="KW-0689">Ribosomal protein</keyword>
<organism evidence="4 5">
    <name type="scientific">Symbiodinium natans</name>
    <dbReference type="NCBI Taxonomy" id="878477"/>
    <lineage>
        <taxon>Eukaryota</taxon>
        <taxon>Sar</taxon>
        <taxon>Alveolata</taxon>
        <taxon>Dinophyceae</taxon>
        <taxon>Suessiales</taxon>
        <taxon>Symbiodiniaceae</taxon>
        <taxon>Symbiodinium</taxon>
    </lineage>
</organism>
<dbReference type="SUPFAM" id="SSF52161">
    <property type="entry name" value="Ribosomal protein L13"/>
    <property type="match status" value="2"/>
</dbReference>
<evidence type="ECO:0000256" key="3">
    <source>
        <dbReference type="ARBA" id="ARBA00023274"/>
    </source>
</evidence>
<dbReference type="Gene3D" id="3.90.1180.10">
    <property type="entry name" value="Ribosomal protein L13"/>
    <property type="match status" value="2"/>
</dbReference>
<dbReference type="PANTHER" id="PTHR11545">
    <property type="entry name" value="RIBOSOMAL PROTEIN L13"/>
    <property type="match status" value="1"/>
</dbReference>
<comment type="caution">
    <text evidence="4">The sequence shown here is derived from an EMBL/GenBank/DDBJ whole genome shotgun (WGS) entry which is preliminary data.</text>
</comment>
<evidence type="ECO:0000313" key="4">
    <source>
        <dbReference type="EMBL" id="CAE7253807.1"/>
    </source>
</evidence>
<evidence type="ECO:0000256" key="1">
    <source>
        <dbReference type="ARBA" id="ARBA00006227"/>
    </source>
</evidence>
<dbReference type="PANTHER" id="PTHR11545:SF3">
    <property type="entry name" value="LARGE RIBOSOMAL SUBUNIT PROTEIN UL13"/>
    <property type="match status" value="1"/>
</dbReference>
<dbReference type="GO" id="GO:0017148">
    <property type="term" value="P:negative regulation of translation"/>
    <property type="evidence" value="ECO:0007669"/>
    <property type="project" value="TreeGrafter"/>
</dbReference>
<gene>
    <name evidence="4" type="ORF">SNAT2548_LOCUS12789</name>
</gene>
<dbReference type="Proteomes" id="UP000604046">
    <property type="component" value="Unassembled WGS sequence"/>
</dbReference>